<gene>
    <name evidence="1" type="ORF">HDA44_006670</name>
</gene>
<accession>A0A841DYU1</accession>
<dbReference type="EMBL" id="JACHNF010000001">
    <property type="protein sequence ID" value="MBB5983329.1"/>
    <property type="molecule type" value="Genomic_DNA"/>
</dbReference>
<organism evidence="1 2">
    <name type="scientific">Kribbella solani</name>
    <dbReference type="NCBI Taxonomy" id="236067"/>
    <lineage>
        <taxon>Bacteria</taxon>
        <taxon>Bacillati</taxon>
        <taxon>Actinomycetota</taxon>
        <taxon>Actinomycetes</taxon>
        <taxon>Propionibacteriales</taxon>
        <taxon>Kribbellaceae</taxon>
        <taxon>Kribbella</taxon>
    </lineage>
</organism>
<evidence type="ECO:0000313" key="1">
    <source>
        <dbReference type="EMBL" id="MBB5983329.1"/>
    </source>
</evidence>
<dbReference type="Proteomes" id="UP000558997">
    <property type="component" value="Unassembled WGS sequence"/>
</dbReference>
<reference evidence="1 2" key="1">
    <citation type="submission" date="2020-08" db="EMBL/GenBank/DDBJ databases">
        <title>Sequencing the genomes of 1000 actinobacteria strains.</title>
        <authorList>
            <person name="Klenk H.-P."/>
        </authorList>
    </citation>
    <scope>NUCLEOTIDE SEQUENCE [LARGE SCALE GENOMIC DNA]</scope>
    <source>
        <strain evidence="1 2">DSM 17294</strain>
    </source>
</reference>
<protein>
    <submittedName>
        <fullName evidence="1">Uncharacterized protein</fullName>
    </submittedName>
</protein>
<dbReference type="RefSeq" id="WP_184841243.1">
    <property type="nucleotide sequence ID" value="NZ_BAAAVN010000023.1"/>
</dbReference>
<keyword evidence="2" id="KW-1185">Reference proteome</keyword>
<proteinExistence type="predicted"/>
<sequence length="71" mass="7171">MLTPAWLDGLSLGDPISADPLEGGYASKTYRVRTNLGKLVVVKTQADLPPDLSAAWGGWAAFAGAGGAAVG</sequence>
<dbReference type="AlphaFoldDB" id="A0A841DYU1"/>
<evidence type="ECO:0000313" key="2">
    <source>
        <dbReference type="Proteomes" id="UP000558997"/>
    </source>
</evidence>
<name>A0A841DYU1_9ACTN</name>
<comment type="caution">
    <text evidence="1">The sequence shown here is derived from an EMBL/GenBank/DDBJ whole genome shotgun (WGS) entry which is preliminary data.</text>
</comment>